<keyword evidence="7 9" id="KW-0472">Membrane</keyword>
<accession>A0AAU7LKK7</accession>
<reference evidence="10" key="1">
    <citation type="submission" date="2023-10" db="EMBL/GenBank/DDBJ databases">
        <title>New taxonomic insights for Brazilian Syrbatus Reitter (Coleoptera: Staphylinidae: Pselaphinae), including three new species and their mitochondrial genomes.</title>
        <authorList>
            <person name="Asenjo A."/>
            <person name="Valois M."/>
            <person name="Zampaulo R."/>
            <person name="Molina M."/>
            <person name="Oliveira R.R.M."/>
            <person name="Oliveira G."/>
            <person name="Vasconcelos S."/>
        </authorList>
    </citation>
    <scope>NUCLEOTIDE SEQUENCE</scope>
</reference>
<comment type="function">
    <text evidence="9">Core subunit of the mitochondrial membrane respiratory chain NADH dehydrogenase (Complex I) which catalyzes electron transfer from NADH through the respiratory chain, using ubiquinone as an electron acceptor. Essential for the catalytic activity of complex I.</text>
</comment>
<evidence type="ECO:0000256" key="2">
    <source>
        <dbReference type="ARBA" id="ARBA00008472"/>
    </source>
</evidence>
<feature type="transmembrane region" description="Helical" evidence="9">
    <location>
        <begin position="83"/>
        <end position="104"/>
    </location>
</feature>
<evidence type="ECO:0000256" key="7">
    <source>
        <dbReference type="ARBA" id="ARBA00023136"/>
    </source>
</evidence>
<gene>
    <name evidence="10" type="primary">ND3</name>
</gene>
<comment type="catalytic activity">
    <reaction evidence="8 9">
        <text>a ubiquinone + NADH + 5 H(+)(in) = a ubiquinol + NAD(+) + 4 H(+)(out)</text>
        <dbReference type="Rhea" id="RHEA:29091"/>
        <dbReference type="Rhea" id="RHEA-COMP:9565"/>
        <dbReference type="Rhea" id="RHEA-COMP:9566"/>
        <dbReference type="ChEBI" id="CHEBI:15378"/>
        <dbReference type="ChEBI" id="CHEBI:16389"/>
        <dbReference type="ChEBI" id="CHEBI:17976"/>
        <dbReference type="ChEBI" id="CHEBI:57540"/>
        <dbReference type="ChEBI" id="CHEBI:57945"/>
        <dbReference type="EC" id="7.1.1.2"/>
    </reaction>
</comment>
<name>A0AAU7LKK7_9COLE</name>
<dbReference type="Gene3D" id="1.20.58.1610">
    <property type="entry name" value="NADH:ubiquinone/plastoquinone oxidoreductase, chain 3"/>
    <property type="match status" value="1"/>
</dbReference>
<keyword evidence="9" id="KW-0520">NAD</keyword>
<dbReference type="GO" id="GO:0008137">
    <property type="term" value="F:NADH dehydrogenase (ubiquinone) activity"/>
    <property type="evidence" value="ECO:0007669"/>
    <property type="project" value="UniProtKB-UniRule"/>
</dbReference>
<organism evidence="10">
    <name type="scientific">Syrbatus sp. 1 RRMO-2024a</name>
    <dbReference type="NCBI Taxonomy" id="3154167"/>
    <lineage>
        <taxon>Eukaryota</taxon>
        <taxon>Metazoa</taxon>
        <taxon>Ecdysozoa</taxon>
        <taxon>Arthropoda</taxon>
        <taxon>Hexapoda</taxon>
        <taxon>Insecta</taxon>
        <taxon>Pterygota</taxon>
        <taxon>Neoptera</taxon>
        <taxon>Endopterygota</taxon>
        <taxon>Coleoptera</taxon>
        <taxon>Polyphaga</taxon>
        <taxon>Staphyliniformia</taxon>
        <taxon>Staphylinidae</taxon>
        <taxon>Omaliinae group</taxon>
        <taxon>Pselaphinae</taxon>
        <taxon>Syrbatus</taxon>
    </lineage>
</organism>
<dbReference type="InterPro" id="IPR038430">
    <property type="entry name" value="NDAH_ubi_oxred_su3_sf"/>
</dbReference>
<comment type="subcellular location">
    <subcellularLocation>
        <location evidence="1">Membrane</location>
    </subcellularLocation>
    <subcellularLocation>
        <location evidence="9">Mitochondrion membrane</location>
        <topology evidence="9">Multi-pass membrane protein</topology>
    </subcellularLocation>
</comment>
<keyword evidence="9" id="KW-0679">Respiratory chain</keyword>
<comment type="similarity">
    <text evidence="2 9">Belongs to the complex I subunit 3 family.</text>
</comment>
<keyword evidence="9 10" id="KW-0496">Mitochondrion</keyword>
<dbReference type="PANTHER" id="PTHR11058:SF9">
    <property type="entry name" value="NADH-UBIQUINONE OXIDOREDUCTASE CHAIN 3"/>
    <property type="match status" value="1"/>
</dbReference>
<evidence type="ECO:0000256" key="8">
    <source>
        <dbReference type="ARBA" id="ARBA00049551"/>
    </source>
</evidence>
<evidence type="ECO:0000256" key="4">
    <source>
        <dbReference type="ARBA" id="ARBA00022448"/>
    </source>
</evidence>
<evidence type="ECO:0000256" key="5">
    <source>
        <dbReference type="ARBA" id="ARBA00022692"/>
    </source>
</evidence>
<dbReference type="PANTHER" id="PTHR11058">
    <property type="entry name" value="NADH-UBIQUINONE OXIDOREDUCTASE CHAIN 3"/>
    <property type="match status" value="1"/>
</dbReference>
<feature type="transmembrane region" description="Helical" evidence="9">
    <location>
        <begin position="53"/>
        <end position="77"/>
    </location>
</feature>
<geneLocation type="mitochondrion" evidence="10"/>
<evidence type="ECO:0000256" key="1">
    <source>
        <dbReference type="ARBA" id="ARBA00004370"/>
    </source>
</evidence>
<keyword evidence="9" id="KW-0249">Electron transport</keyword>
<keyword evidence="4 9" id="KW-0813">Transport</keyword>
<sequence length="113" mass="13671">MMMLIFLFIFSTMFMLMMIFNLISMKSFKDQEKASPFECGFEPKNSSRMTFSINFFLIALMFLIFDIEFSLLIPLIYININFINFMMISIFIILFLMMSLYYEWSQKALNWLM</sequence>
<dbReference type="InterPro" id="IPR000440">
    <property type="entry name" value="NADH_UbQ/plastoQ_OxRdtase_su3"/>
</dbReference>
<keyword evidence="9" id="KW-0830">Ubiquinone</keyword>
<evidence type="ECO:0000313" key="10">
    <source>
        <dbReference type="EMBL" id="XBP62957.1"/>
    </source>
</evidence>
<protein>
    <recommendedName>
        <fullName evidence="3 9">NADH-ubiquinone oxidoreductase chain 3</fullName>
        <ecNumber evidence="9">7.1.1.2</ecNumber>
    </recommendedName>
</protein>
<dbReference type="GO" id="GO:0030964">
    <property type="term" value="C:NADH dehydrogenase complex"/>
    <property type="evidence" value="ECO:0007669"/>
    <property type="project" value="TreeGrafter"/>
</dbReference>
<dbReference type="GO" id="GO:0031966">
    <property type="term" value="C:mitochondrial membrane"/>
    <property type="evidence" value="ECO:0007669"/>
    <property type="project" value="UniProtKB-SubCell"/>
</dbReference>
<dbReference type="AlphaFoldDB" id="A0AAU7LKK7"/>
<dbReference type="EC" id="7.1.1.2" evidence="9"/>
<dbReference type="EMBL" id="OR625193">
    <property type="protein sequence ID" value="XBP62957.1"/>
    <property type="molecule type" value="Genomic_DNA"/>
</dbReference>
<evidence type="ECO:0000256" key="3">
    <source>
        <dbReference type="ARBA" id="ARBA00021007"/>
    </source>
</evidence>
<evidence type="ECO:0000256" key="6">
    <source>
        <dbReference type="ARBA" id="ARBA00022989"/>
    </source>
</evidence>
<keyword evidence="6 9" id="KW-1133">Transmembrane helix</keyword>
<feature type="transmembrane region" description="Helical" evidence="9">
    <location>
        <begin position="6"/>
        <end position="23"/>
    </location>
</feature>
<dbReference type="Pfam" id="PF00507">
    <property type="entry name" value="Oxidored_q4"/>
    <property type="match status" value="1"/>
</dbReference>
<keyword evidence="5 9" id="KW-0812">Transmembrane</keyword>
<evidence type="ECO:0000256" key="9">
    <source>
        <dbReference type="RuleBase" id="RU003640"/>
    </source>
</evidence>
<keyword evidence="9" id="KW-1278">Translocase</keyword>
<proteinExistence type="inferred from homology"/>